<dbReference type="EMBL" id="MGEK01000027">
    <property type="protein sequence ID" value="OGL81546.1"/>
    <property type="molecule type" value="Genomic_DNA"/>
</dbReference>
<evidence type="ECO:0000313" key="2">
    <source>
        <dbReference type="EMBL" id="OGL81546.1"/>
    </source>
</evidence>
<dbReference type="InterPro" id="IPR051797">
    <property type="entry name" value="TrmB-like"/>
</dbReference>
<dbReference type="Pfam" id="PF01978">
    <property type="entry name" value="TrmB"/>
    <property type="match status" value="1"/>
</dbReference>
<sequence length="250" mass="28436">MTIDNILNQLGFSTNEAKVYLAALSTGLASAAQIAKKAGLQRTTTYSVLDYLVRRGIVGQSKVRGKTRFVAEPPEKLLTLVGDIQAGLKKALPELEALYNKKGTKPKILFFEGKEAIQNVYDDTLREKPKEILEWNTDAYFERFPKDHAYIAKRMELGIRARRIAGEGSVWQKKHQGYDRAELSETVIVPKDQFWPMVEVNIYNDKVAFMNYADEMSVIIENKAIAEAMRQAYELSWRGAKANEIKLEQR</sequence>
<name>A0A1F7UTG2_9BACT</name>
<dbReference type="PANTHER" id="PTHR34293">
    <property type="entry name" value="HTH-TYPE TRANSCRIPTIONAL REGULATOR TRMBL2"/>
    <property type="match status" value="1"/>
</dbReference>
<dbReference type="SUPFAM" id="SSF46785">
    <property type="entry name" value="Winged helix' DNA-binding domain"/>
    <property type="match status" value="1"/>
</dbReference>
<comment type="caution">
    <text evidence="2">The sequence shown here is derived from an EMBL/GenBank/DDBJ whole genome shotgun (WGS) entry which is preliminary data.</text>
</comment>
<reference evidence="2 3" key="1">
    <citation type="journal article" date="2016" name="Nat. Commun.">
        <title>Thousands of microbial genomes shed light on interconnected biogeochemical processes in an aquifer system.</title>
        <authorList>
            <person name="Anantharaman K."/>
            <person name="Brown C.T."/>
            <person name="Hug L.A."/>
            <person name="Sharon I."/>
            <person name="Castelle C.J."/>
            <person name="Probst A.J."/>
            <person name="Thomas B.C."/>
            <person name="Singh A."/>
            <person name="Wilkins M.J."/>
            <person name="Karaoz U."/>
            <person name="Brodie E.L."/>
            <person name="Williams K.H."/>
            <person name="Hubbard S.S."/>
            <person name="Banfield J.F."/>
        </authorList>
    </citation>
    <scope>NUCLEOTIDE SEQUENCE [LARGE SCALE GENOMIC DNA]</scope>
</reference>
<dbReference type="Proteomes" id="UP000176846">
    <property type="component" value="Unassembled WGS sequence"/>
</dbReference>
<dbReference type="Gene3D" id="1.10.10.10">
    <property type="entry name" value="Winged helix-like DNA-binding domain superfamily/Winged helix DNA-binding domain"/>
    <property type="match status" value="1"/>
</dbReference>
<dbReference type="PANTHER" id="PTHR34293:SF1">
    <property type="entry name" value="HTH-TYPE TRANSCRIPTIONAL REGULATOR TRMBL2"/>
    <property type="match status" value="1"/>
</dbReference>
<dbReference type="InterPro" id="IPR002831">
    <property type="entry name" value="Tscrpt_reg_TrmB_N"/>
</dbReference>
<accession>A0A1F7UTG2</accession>
<protein>
    <recommendedName>
        <fullName evidence="1">Transcription regulator TrmB N-terminal domain-containing protein</fullName>
    </recommendedName>
</protein>
<gene>
    <name evidence="2" type="ORF">A2936_01755</name>
</gene>
<feature type="domain" description="Transcription regulator TrmB N-terminal" evidence="1">
    <location>
        <begin position="7"/>
        <end position="75"/>
    </location>
</feature>
<dbReference type="InterPro" id="IPR036390">
    <property type="entry name" value="WH_DNA-bd_sf"/>
</dbReference>
<evidence type="ECO:0000313" key="3">
    <source>
        <dbReference type="Proteomes" id="UP000176846"/>
    </source>
</evidence>
<evidence type="ECO:0000259" key="1">
    <source>
        <dbReference type="Pfam" id="PF01978"/>
    </source>
</evidence>
<proteinExistence type="predicted"/>
<organism evidence="2 3">
    <name type="scientific">Candidatus Uhrbacteria bacterium RIFCSPLOWO2_01_FULL_47_25</name>
    <dbReference type="NCBI Taxonomy" id="1802402"/>
    <lineage>
        <taxon>Bacteria</taxon>
        <taxon>Candidatus Uhriibacteriota</taxon>
    </lineage>
</organism>
<dbReference type="AlphaFoldDB" id="A0A1F7UTG2"/>
<dbReference type="InterPro" id="IPR036388">
    <property type="entry name" value="WH-like_DNA-bd_sf"/>
</dbReference>